<dbReference type="Pfam" id="PF20654">
    <property type="entry name" value="Sec3_C-term"/>
    <property type="match status" value="2"/>
</dbReference>
<dbReference type="InterPro" id="IPR019160">
    <property type="entry name" value="Sec3_CC"/>
</dbReference>
<evidence type="ECO:0000313" key="7">
    <source>
        <dbReference type="EMBL" id="RKP27245.1"/>
    </source>
</evidence>
<evidence type="ECO:0000256" key="4">
    <source>
        <dbReference type="ARBA" id="ARBA00023054"/>
    </source>
</evidence>
<comment type="similarity">
    <text evidence="1">Belongs to the SEC3 family.</text>
</comment>
<dbReference type="GO" id="GO:0005886">
    <property type="term" value="C:plasma membrane"/>
    <property type="evidence" value="ECO:0007669"/>
    <property type="project" value="TreeGrafter"/>
</dbReference>
<dbReference type="Pfam" id="PF09763">
    <property type="entry name" value="Sec3_CC"/>
    <property type="match status" value="1"/>
</dbReference>
<dbReference type="GO" id="GO:0005546">
    <property type="term" value="F:phosphatidylinositol-4,5-bisphosphate binding"/>
    <property type="evidence" value="ECO:0007669"/>
    <property type="project" value="TreeGrafter"/>
</dbReference>
<dbReference type="GO" id="GO:0006893">
    <property type="term" value="P:Golgi to plasma membrane transport"/>
    <property type="evidence" value="ECO:0007669"/>
    <property type="project" value="TreeGrafter"/>
</dbReference>
<dbReference type="InterPro" id="IPR048628">
    <property type="entry name" value="Sec3_C"/>
</dbReference>
<dbReference type="GO" id="GO:0006887">
    <property type="term" value="P:exocytosis"/>
    <property type="evidence" value="ECO:0007669"/>
    <property type="project" value="UniProtKB-KW"/>
</dbReference>
<reference evidence="8" key="1">
    <citation type="journal article" date="2018" name="Nat. Microbiol.">
        <title>Leveraging single-cell genomics to expand the fungal tree of life.</title>
        <authorList>
            <person name="Ahrendt S.R."/>
            <person name="Quandt C.A."/>
            <person name="Ciobanu D."/>
            <person name="Clum A."/>
            <person name="Salamov A."/>
            <person name="Andreopoulos B."/>
            <person name="Cheng J.F."/>
            <person name="Woyke T."/>
            <person name="Pelin A."/>
            <person name="Henrissat B."/>
            <person name="Reynolds N.K."/>
            <person name="Benny G.L."/>
            <person name="Smith M.E."/>
            <person name="James T.Y."/>
            <person name="Grigoriev I.V."/>
        </authorList>
    </citation>
    <scope>NUCLEOTIDE SEQUENCE [LARGE SCALE GENOMIC DNA]</scope>
    <source>
        <strain evidence="8">Benny S71-1</strain>
    </source>
</reference>
<name>A0A4P9Z471_9FUNG</name>
<evidence type="ECO:0000313" key="8">
    <source>
        <dbReference type="Proteomes" id="UP000278143"/>
    </source>
</evidence>
<sequence>MESDERDDAKRAPAVAEEAFSELTVLESYAEAYSKDFGEIQAIDVRLVADLAQAEAENVRAILEADKQVGAVISQLESAIRELDSIEAWSETFKAQLKVIGEDVQLIQSQNKAMHVQTRNQKSLLREVDELLAALSIPEKSLSTLREESLSTDQGIVKVEEAAARLLRRLNNKFDEGLRDMYVVNERIEYFHLHANNFAVRMVDFLKIAFTFQYAKSGVVASFVLNGHRTLEESLSRYRGLMLWIKEVDPRRHNELLDLYAQAVSVAYKEEIKELLGFCLGVLMPKKQPTEDTEHLFTSATKGGHNTAQSGANSLRKYDLALAKAVQSIISAIVREQNFVTDLFHLGTSYGYMAWVRGGHKTIGKLDRPREQTTDIKLKKRMMGLMDDMFKGLLVDLMTNIEQVARISSISLVALLATVEDLTVQLDNSNQQYPILMLTNMQKRLTNLFDNFIDEQIKAIEETKVTTKKRSGILPFIRIFPASYDLHLTTYIKLNARRAIGKLLEFFDGVDVLLKTTAPQEIGFHVSYNKAQLKKVIQQYPWKEVKRSIDSLYKRVNKHFSDEDGLFQVVWHGVQEEFIRDYNRFIDLLQRCYSDTGLSLEFDINDLLGTFSELAQGNRRNR</sequence>
<dbReference type="PANTHER" id="PTHR16092:SF14">
    <property type="entry name" value="EXOCYST COMPLEX COMPONENT 1 ISOFORM X1"/>
    <property type="match status" value="1"/>
</dbReference>
<feature type="domain" description="Exocyst complex component Sec3 coiled-coil" evidence="5">
    <location>
        <begin position="44"/>
        <end position="168"/>
    </location>
</feature>
<organism evidence="7 8">
    <name type="scientific">Syncephalis pseudoplumigaleata</name>
    <dbReference type="NCBI Taxonomy" id="1712513"/>
    <lineage>
        <taxon>Eukaryota</taxon>
        <taxon>Fungi</taxon>
        <taxon>Fungi incertae sedis</taxon>
        <taxon>Zoopagomycota</taxon>
        <taxon>Zoopagomycotina</taxon>
        <taxon>Zoopagomycetes</taxon>
        <taxon>Zoopagales</taxon>
        <taxon>Piptocephalidaceae</taxon>
        <taxon>Syncephalis</taxon>
    </lineage>
</organism>
<keyword evidence="2" id="KW-0813">Transport</keyword>
<keyword evidence="8" id="KW-1185">Reference proteome</keyword>
<proteinExistence type="inferred from homology"/>
<keyword evidence="4" id="KW-0175">Coiled coil</keyword>
<evidence type="ECO:0000256" key="3">
    <source>
        <dbReference type="ARBA" id="ARBA00022483"/>
    </source>
</evidence>
<feature type="domain" description="Exocyst complex component Sec3 C-terminal" evidence="6">
    <location>
        <begin position="483"/>
        <end position="595"/>
    </location>
</feature>
<dbReference type="GO" id="GO:0000145">
    <property type="term" value="C:exocyst"/>
    <property type="evidence" value="ECO:0007669"/>
    <property type="project" value="InterPro"/>
</dbReference>
<evidence type="ECO:0000259" key="5">
    <source>
        <dbReference type="Pfam" id="PF09763"/>
    </source>
</evidence>
<dbReference type="EMBL" id="KZ989243">
    <property type="protein sequence ID" value="RKP27245.1"/>
    <property type="molecule type" value="Genomic_DNA"/>
</dbReference>
<keyword evidence="3" id="KW-0268">Exocytosis</keyword>
<dbReference type="Proteomes" id="UP000278143">
    <property type="component" value="Unassembled WGS sequence"/>
</dbReference>
<evidence type="ECO:0000259" key="6">
    <source>
        <dbReference type="Pfam" id="PF20654"/>
    </source>
</evidence>
<protein>
    <submittedName>
        <fullName evidence="7">Exocyst complex component Sec3-domain-containing protein</fullName>
    </submittedName>
</protein>
<accession>A0A4P9Z471</accession>
<feature type="domain" description="Exocyst complex component Sec3 C-terminal" evidence="6">
    <location>
        <begin position="362"/>
        <end position="481"/>
    </location>
</feature>
<dbReference type="AlphaFoldDB" id="A0A4P9Z471"/>
<gene>
    <name evidence="7" type="ORF">SYNPS1DRAFT_21181</name>
</gene>
<evidence type="ECO:0000256" key="1">
    <source>
        <dbReference type="ARBA" id="ARBA00006518"/>
    </source>
</evidence>
<dbReference type="PANTHER" id="PTHR16092">
    <property type="entry name" value="SEC3/SYNTAXIN-RELATED"/>
    <property type="match status" value="1"/>
</dbReference>
<evidence type="ECO:0000256" key="2">
    <source>
        <dbReference type="ARBA" id="ARBA00022448"/>
    </source>
</evidence>
<dbReference type="OrthoDB" id="27109at2759"/>